<evidence type="ECO:0000259" key="1">
    <source>
        <dbReference type="PROSITE" id="PS50181"/>
    </source>
</evidence>
<dbReference type="SMART" id="SM00367">
    <property type="entry name" value="LRR_CC"/>
    <property type="match status" value="9"/>
</dbReference>
<dbReference type="Pfam" id="PF25372">
    <property type="entry name" value="DUF7885"/>
    <property type="match status" value="1"/>
</dbReference>
<name>A0AAD9VD48_ACRCE</name>
<accession>A0AAD9VD48</accession>
<dbReference type="EMBL" id="JARQWQ010000008">
    <property type="protein sequence ID" value="KAK2570091.1"/>
    <property type="molecule type" value="Genomic_DNA"/>
</dbReference>
<dbReference type="Gene3D" id="3.80.10.10">
    <property type="entry name" value="Ribonuclease Inhibitor"/>
    <property type="match status" value="2"/>
</dbReference>
<dbReference type="FunFam" id="3.80.10.10:FF:000060">
    <property type="entry name" value="F-box/LRR-repeat protein 20 isoform 2"/>
    <property type="match status" value="1"/>
</dbReference>
<dbReference type="PANTHER" id="PTHR13318:SF190">
    <property type="entry name" value="PARTNER OF PAIRED, ISOFORM B"/>
    <property type="match status" value="1"/>
</dbReference>
<dbReference type="Pfam" id="PF13516">
    <property type="entry name" value="LRR_6"/>
    <property type="match status" value="1"/>
</dbReference>
<dbReference type="SUPFAM" id="SSF52047">
    <property type="entry name" value="RNI-like"/>
    <property type="match status" value="1"/>
</dbReference>
<evidence type="ECO:0000313" key="3">
    <source>
        <dbReference type="Proteomes" id="UP001249851"/>
    </source>
</evidence>
<reference evidence="2" key="1">
    <citation type="journal article" date="2023" name="G3 (Bethesda)">
        <title>Whole genome assembly and annotation of the endangered Caribbean coral Acropora cervicornis.</title>
        <authorList>
            <person name="Selwyn J.D."/>
            <person name="Vollmer S.V."/>
        </authorList>
    </citation>
    <scope>NUCLEOTIDE SEQUENCE</scope>
    <source>
        <strain evidence="2">K2</strain>
    </source>
</reference>
<dbReference type="GO" id="GO:0031146">
    <property type="term" value="P:SCF-dependent proteasomal ubiquitin-dependent protein catabolic process"/>
    <property type="evidence" value="ECO:0007669"/>
    <property type="project" value="TreeGrafter"/>
</dbReference>
<dbReference type="PROSITE" id="PS50181">
    <property type="entry name" value="FBOX"/>
    <property type="match status" value="1"/>
</dbReference>
<dbReference type="Gene3D" id="1.20.1280.50">
    <property type="match status" value="1"/>
</dbReference>
<feature type="domain" description="F-box" evidence="1">
    <location>
        <begin position="66"/>
        <end position="115"/>
    </location>
</feature>
<dbReference type="Proteomes" id="UP001249851">
    <property type="component" value="Unassembled WGS sequence"/>
</dbReference>
<comment type="caution">
    <text evidence="2">The sequence shown here is derived from an EMBL/GenBank/DDBJ whole genome shotgun (WGS) entry which is preliminary data.</text>
</comment>
<evidence type="ECO:0000313" key="2">
    <source>
        <dbReference type="EMBL" id="KAK2570091.1"/>
    </source>
</evidence>
<dbReference type="PANTHER" id="PTHR13318">
    <property type="entry name" value="PARTNER OF PAIRED, ISOFORM B-RELATED"/>
    <property type="match status" value="1"/>
</dbReference>
<dbReference type="InterPro" id="IPR001611">
    <property type="entry name" value="Leu-rich_rpt"/>
</dbReference>
<proteinExistence type="predicted"/>
<sequence>MCSNHTNHTSYNHHHSRANSRSRFEVSVLIFSSAGCVIVHEERLIQTKENYCLSSLYNFNTNEDQALINKKLPKELILRIFSFLDVVTLCRCAQVSKEIVVLNLSRRCVGFLKSLSLKGCKSVGDTALRIFAQQCKNIEELCLEGCKRISDSKGCTKLEYLNVSWCTQISSQGLKLLAQGCQNLLAFIAEGCSLITDEGIYHLTKSCVRLRTIKLKTCENIKDGAIKAISEHCRDITLLCVSGCIQLTDLSLQHLGNNSHELRTLEAAQCSQFTDAGFQALCRITDSTLNHLSLWCSGLQKLSLSHCELITDEGIRHFCGSPCAIDHIEELELDNCPLITDNALDYLINCHQLKRVELFDCQLITKAGTRRLRAHLPDLRVHEYFAPVTPPPSVGGGRQRMCRCCVML</sequence>
<dbReference type="InterPro" id="IPR001810">
    <property type="entry name" value="F-box_dom"/>
</dbReference>
<organism evidence="2 3">
    <name type="scientific">Acropora cervicornis</name>
    <name type="common">Staghorn coral</name>
    <dbReference type="NCBI Taxonomy" id="6130"/>
    <lineage>
        <taxon>Eukaryota</taxon>
        <taxon>Metazoa</taxon>
        <taxon>Cnidaria</taxon>
        <taxon>Anthozoa</taxon>
        <taxon>Hexacorallia</taxon>
        <taxon>Scleractinia</taxon>
        <taxon>Astrocoeniina</taxon>
        <taxon>Acroporidae</taxon>
        <taxon>Acropora</taxon>
    </lineage>
</organism>
<dbReference type="InterPro" id="IPR032675">
    <property type="entry name" value="LRR_dom_sf"/>
</dbReference>
<protein>
    <submittedName>
        <fullName evidence="2">F-box/LRR-repeat protein 20</fullName>
    </submittedName>
</protein>
<dbReference type="InterPro" id="IPR006553">
    <property type="entry name" value="Leu-rich_rpt_Cys-con_subtyp"/>
</dbReference>
<dbReference type="Pfam" id="PF12937">
    <property type="entry name" value="F-box-like"/>
    <property type="match status" value="1"/>
</dbReference>
<dbReference type="GO" id="GO:0019005">
    <property type="term" value="C:SCF ubiquitin ligase complex"/>
    <property type="evidence" value="ECO:0007669"/>
    <property type="project" value="TreeGrafter"/>
</dbReference>
<reference evidence="2" key="2">
    <citation type="journal article" date="2023" name="Science">
        <title>Genomic signatures of disease resistance in endangered staghorn corals.</title>
        <authorList>
            <person name="Vollmer S.V."/>
            <person name="Selwyn J.D."/>
            <person name="Despard B.A."/>
            <person name="Roesel C.L."/>
        </authorList>
    </citation>
    <scope>NUCLEOTIDE SEQUENCE</scope>
    <source>
        <strain evidence="2">K2</strain>
    </source>
</reference>
<dbReference type="AlphaFoldDB" id="A0AAD9VD48"/>
<gene>
    <name evidence="2" type="ORF">P5673_004836</name>
</gene>
<keyword evidence="3" id="KW-1185">Reference proteome</keyword>
<dbReference type="InterPro" id="IPR057207">
    <property type="entry name" value="FBXL15_LRR"/>
</dbReference>